<dbReference type="HAMAP" id="MF_00138">
    <property type="entry name" value="GARS"/>
    <property type="match status" value="1"/>
</dbReference>
<dbReference type="GO" id="GO:0005524">
    <property type="term" value="F:ATP binding"/>
    <property type="evidence" value="ECO:0007669"/>
    <property type="project" value="UniProtKB-UniRule"/>
</dbReference>
<evidence type="ECO:0000256" key="4">
    <source>
        <dbReference type="ARBA" id="ARBA00013255"/>
    </source>
</evidence>
<keyword evidence="8 14" id="KW-0067">ATP-binding</keyword>
<dbReference type="Gene3D" id="3.30.470.20">
    <property type="entry name" value="ATP-grasp fold, B domain"/>
    <property type="match status" value="1"/>
</dbReference>
<dbReference type="Pfam" id="PF02844">
    <property type="entry name" value="GARS_N"/>
    <property type="match status" value="1"/>
</dbReference>
<dbReference type="Gene3D" id="3.90.600.10">
    <property type="entry name" value="Phosphoribosylglycinamide synthetase, C-terminal domain"/>
    <property type="match status" value="1"/>
</dbReference>
<accession>A0AAW8YFS8</accession>
<keyword evidence="6 14" id="KW-0547">Nucleotide-binding</keyword>
<dbReference type="NCBIfam" id="TIGR00877">
    <property type="entry name" value="purD"/>
    <property type="match status" value="1"/>
</dbReference>
<evidence type="ECO:0000256" key="5">
    <source>
        <dbReference type="ARBA" id="ARBA00022598"/>
    </source>
</evidence>
<dbReference type="EC" id="6.3.4.13" evidence="4 13"/>
<name>A0AAW8YFS8_PEDAC</name>
<evidence type="ECO:0000259" key="15">
    <source>
        <dbReference type="PROSITE" id="PS50975"/>
    </source>
</evidence>
<dbReference type="InterPro" id="IPR016185">
    <property type="entry name" value="PreATP-grasp_dom_sf"/>
</dbReference>
<feature type="domain" description="ATP-grasp" evidence="15">
    <location>
        <begin position="109"/>
        <end position="313"/>
    </location>
</feature>
<dbReference type="InterPro" id="IPR011054">
    <property type="entry name" value="Rudment_hybrid_motif"/>
</dbReference>
<comment type="pathway">
    <text evidence="3 13">Purine metabolism; IMP biosynthesis via de novo pathway; N(1)-(5-phospho-D-ribosyl)glycinamide from 5-phospho-alpha-D-ribose 1-diphosphate: step 2/2.</text>
</comment>
<dbReference type="SMART" id="SM01210">
    <property type="entry name" value="GARS_C"/>
    <property type="match status" value="1"/>
</dbReference>
<dbReference type="Pfam" id="PF02843">
    <property type="entry name" value="GARS_C"/>
    <property type="match status" value="1"/>
</dbReference>
<dbReference type="InterPro" id="IPR020559">
    <property type="entry name" value="PRibGlycinamide_synth_CS"/>
</dbReference>
<dbReference type="InterPro" id="IPR000115">
    <property type="entry name" value="PRibGlycinamide_synth"/>
</dbReference>
<dbReference type="Proteomes" id="UP001280897">
    <property type="component" value="Unassembled WGS sequence"/>
</dbReference>
<dbReference type="AlphaFoldDB" id="A0AAW8YFS8"/>
<dbReference type="InterPro" id="IPR020560">
    <property type="entry name" value="PRibGlycinamide_synth_C-dom"/>
</dbReference>
<organism evidence="16 17">
    <name type="scientific">Pediococcus acidilactici</name>
    <dbReference type="NCBI Taxonomy" id="1254"/>
    <lineage>
        <taxon>Bacteria</taxon>
        <taxon>Bacillati</taxon>
        <taxon>Bacillota</taxon>
        <taxon>Bacilli</taxon>
        <taxon>Lactobacillales</taxon>
        <taxon>Lactobacillaceae</taxon>
        <taxon>Pediococcus</taxon>
        <taxon>Pediococcus acidilactici group</taxon>
    </lineage>
</organism>
<evidence type="ECO:0000256" key="1">
    <source>
        <dbReference type="ARBA" id="ARBA00001936"/>
    </source>
</evidence>
<dbReference type="PROSITE" id="PS00184">
    <property type="entry name" value="GARS"/>
    <property type="match status" value="1"/>
</dbReference>
<evidence type="ECO:0000256" key="7">
    <source>
        <dbReference type="ARBA" id="ARBA00022755"/>
    </source>
</evidence>
<sequence length="419" mass="45611">MAKVLVIGQGAREHAIGRQLLLSEQVEEVYCAPGNPGMLRSGIKTVPIKELNFEMLVEFARKQAVSLTVVGPEMPLQQGIVDYFKAAGLTIFGPTQVAAKLESSKQFAKKVMQEAGVPTARYASFQDESSAIQALSKTTYPLVIKADGLAAGKGVAIAKNQSDAVAIIHQLLGEHQFNTTSIVIEEYLEGQEFSLMAFVNGDQIIPMPLSQDHKAAYDGDRGPNTGGMGAYSPLPQFSTELGKRCVDAVVRPIIHALRQRDISFCGVLYAGLIMTKTGPKVIEFNVRFGDPETEVVLPQLQSDFYELILGLLDQQPPQVKWQNNDIYLGVVVSSENYPQSSATGVRLSSFNCVPADLTINYAGVAQDLKGELVSNGGRILCTTTKASNITQARTILYSWLNQQKLVGMRYRNDIGKHGE</sequence>
<evidence type="ECO:0000256" key="12">
    <source>
        <dbReference type="ARBA" id="ARBA00042864"/>
    </source>
</evidence>
<reference evidence="16" key="2">
    <citation type="submission" date="2023-10" db="EMBL/GenBank/DDBJ databases">
        <authorList>
            <person name="Khurajog B."/>
        </authorList>
    </citation>
    <scope>NUCLEOTIDE SEQUENCE</scope>
    <source>
        <strain evidence="16">BF9</strain>
    </source>
</reference>
<comment type="catalytic activity">
    <reaction evidence="13">
        <text>5-phospho-beta-D-ribosylamine + glycine + ATP = N(1)-(5-phospho-beta-D-ribosyl)glycinamide + ADP + phosphate + H(+)</text>
        <dbReference type="Rhea" id="RHEA:17453"/>
        <dbReference type="ChEBI" id="CHEBI:15378"/>
        <dbReference type="ChEBI" id="CHEBI:30616"/>
        <dbReference type="ChEBI" id="CHEBI:43474"/>
        <dbReference type="ChEBI" id="CHEBI:57305"/>
        <dbReference type="ChEBI" id="CHEBI:58681"/>
        <dbReference type="ChEBI" id="CHEBI:143788"/>
        <dbReference type="ChEBI" id="CHEBI:456216"/>
        <dbReference type="EC" id="6.3.4.13"/>
    </reaction>
</comment>
<evidence type="ECO:0000256" key="11">
    <source>
        <dbReference type="ARBA" id="ARBA00042242"/>
    </source>
</evidence>
<reference evidence="16" key="1">
    <citation type="journal article" date="2023" name="PeerJ">
        <title>Selection and evaluation of lactic acid bacteria from chicken feces in Thailand as potential probiotics.</title>
        <authorList>
            <person name="Khurajog B."/>
            <person name="Disastra Y."/>
            <person name="Lawwyne L.D."/>
            <person name="Sirichokchatchawan W."/>
            <person name="Niyomtham W."/>
            <person name="Yindee J."/>
            <person name="Hampson D.J."/>
            <person name="Prapasarakul N."/>
        </authorList>
    </citation>
    <scope>NUCLEOTIDE SEQUENCE</scope>
    <source>
        <strain evidence="16">BF9</strain>
    </source>
</reference>
<evidence type="ECO:0000313" key="16">
    <source>
        <dbReference type="EMBL" id="MDV2620442.1"/>
    </source>
</evidence>
<dbReference type="PANTHER" id="PTHR43472:SF1">
    <property type="entry name" value="PHOSPHORIBOSYLAMINE--GLYCINE LIGASE, CHLOROPLASTIC"/>
    <property type="match status" value="1"/>
</dbReference>
<gene>
    <name evidence="13 16" type="primary">purD</name>
    <name evidence="16" type="ORF">R0G89_01665</name>
</gene>
<dbReference type="PANTHER" id="PTHR43472">
    <property type="entry name" value="PHOSPHORIBOSYLAMINE--GLYCINE LIGASE"/>
    <property type="match status" value="1"/>
</dbReference>
<dbReference type="Pfam" id="PF01071">
    <property type="entry name" value="GARS_A"/>
    <property type="match status" value="1"/>
</dbReference>
<dbReference type="PROSITE" id="PS50975">
    <property type="entry name" value="ATP_GRASP"/>
    <property type="match status" value="1"/>
</dbReference>
<evidence type="ECO:0000256" key="2">
    <source>
        <dbReference type="ARBA" id="ARBA00001946"/>
    </source>
</evidence>
<comment type="caution">
    <text evidence="16">The sequence shown here is derived from an EMBL/GenBank/DDBJ whole genome shotgun (WGS) entry which is preliminary data.</text>
</comment>
<dbReference type="InterPro" id="IPR020562">
    <property type="entry name" value="PRibGlycinamide_synth_N"/>
</dbReference>
<keyword evidence="7 13" id="KW-0658">Purine biosynthesis</keyword>
<dbReference type="EMBL" id="JAWJAV010000001">
    <property type="protein sequence ID" value="MDV2620442.1"/>
    <property type="molecule type" value="Genomic_DNA"/>
</dbReference>
<evidence type="ECO:0000256" key="3">
    <source>
        <dbReference type="ARBA" id="ARBA00005174"/>
    </source>
</evidence>
<dbReference type="Gene3D" id="3.30.1490.20">
    <property type="entry name" value="ATP-grasp fold, A domain"/>
    <property type="match status" value="1"/>
</dbReference>
<comment type="cofactor">
    <cofactor evidence="2">
        <name>Mg(2+)</name>
        <dbReference type="ChEBI" id="CHEBI:18420"/>
    </cofactor>
</comment>
<dbReference type="GO" id="GO:0006189">
    <property type="term" value="P:'de novo' IMP biosynthetic process"/>
    <property type="evidence" value="ECO:0007669"/>
    <property type="project" value="UniProtKB-UniRule"/>
</dbReference>
<dbReference type="InterPro" id="IPR013815">
    <property type="entry name" value="ATP_grasp_subdomain_1"/>
</dbReference>
<proteinExistence type="inferred from homology"/>
<evidence type="ECO:0000256" key="8">
    <source>
        <dbReference type="ARBA" id="ARBA00022840"/>
    </source>
</evidence>
<dbReference type="InterPro" id="IPR011761">
    <property type="entry name" value="ATP-grasp"/>
</dbReference>
<dbReference type="GO" id="GO:0046872">
    <property type="term" value="F:metal ion binding"/>
    <property type="evidence" value="ECO:0007669"/>
    <property type="project" value="InterPro"/>
</dbReference>
<dbReference type="Gene3D" id="3.40.50.20">
    <property type="match status" value="1"/>
</dbReference>
<evidence type="ECO:0000256" key="14">
    <source>
        <dbReference type="PROSITE-ProRule" id="PRU00409"/>
    </source>
</evidence>
<dbReference type="RefSeq" id="WP_056984970.1">
    <property type="nucleotide sequence ID" value="NZ_CP050079.1"/>
</dbReference>
<dbReference type="SUPFAM" id="SSF51246">
    <property type="entry name" value="Rudiment single hybrid motif"/>
    <property type="match status" value="1"/>
</dbReference>
<evidence type="ECO:0000256" key="10">
    <source>
        <dbReference type="ARBA" id="ARBA00038345"/>
    </source>
</evidence>
<dbReference type="SMART" id="SM01209">
    <property type="entry name" value="GARS_A"/>
    <property type="match status" value="1"/>
</dbReference>
<dbReference type="InterPro" id="IPR037123">
    <property type="entry name" value="PRibGlycinamide_synth_C_sf"/>
</dbReference>
<evidence type="ECO:0000256" key="6">
    <source>
        <dbReference type="ARBA" id="ARBA00022741"/>
    </source>
</evidence>
<protein>
    <recommendedName>
        <fullName evidence="4 13">Phosphoribosylamine--glycine ligase</fullName>
        <ecNumber evidence="4 13">6.3.4.13</ecNumber>
    </recommendedName>
    <alternativeName>
        <fullName evidence="13">GARS</fullName>
    </alternativeName>
    <alternativeName>
        <fullName evidence="11 13">Glycinamide ribonucleotide synthetase</fullName>
    </alternativeName>
    <alternativeName>
        <fullName evidence="12 13">Phosphoribosylglycinamide synthetase</fullName>
    </alternativeName>
</protein>
<dbReference type="SUPFAM" id="SSF52440">
    <property type="entry name" value="PreATP-grasp domain"/>
    <property type="match status" value="1"/>
</dbReference>
<dbReference type="SUPFAM" id="SSF56059">
    <property type="entry name" value="Glutathione synthetase ATP-binding domain-like"/>
    <property type="match status" value="1"/>
</dbReference>
<evidence type="ECO:0000256" key="13">
    <source>
        <dbReference type="HAMAP-Rule" id="MF_00138"/>
    </source>
</evidence>
<dbReference type="GeneID" id="57365938"/>
<evidence type="ECO:0000256" key="9">
    <source>
        <dbReference type="ARBA" id="ARBA00023211"/>
    </source>
</evidence>
<keyword evidence="9" id="KW-0464">Manganese</keyword>
<dbReference type="GO" id="GO:0004637">
    <property type="term" value="F:phosphoribosylamine-glycine ligase activity"/>
    <property type="evidence" value="ECO:0007669"/>
    <property type="project" value="UniProtKB-UniRule"/>
</dbReference>
<comment type="similarity">
    <text evidence="10 13">Belongs to the GARS family.</text>
</comment>
<comment type="cofactor">
    <cofactor evidence="1">
        <name>Mn(2+)</name>
        <dbReference type="ChEBI" id="CHEBI:29035"/>
    </cofactor>
</comment>
<keyword evidence="5 13" id="KW-0436">Ligase</keyword>
<evidence type="ECO:0000313" key="17">
    <source>
        <dbReference type="Proteomes" id="UP001280897"/>
    </source>
</evidence>
<dbReference type="InterPro" id="IPR020561">
    <property type="entry name" value="PRibGlycinamid_synth_ATP-grasp"/>
</dbReference>
<dbReference type="GO" id="GO:0009113">
    <property type="term" value="P:purine nucleobase biosynthetic process"/>
    <property type="evidence" value="ECO:0007669"/>
    <property type="project" value="InterPro"/>
</dbReference>